<proteinExistence type="predicted"/>
<sequence length="151" mass="16869">MRFEPPPTCKLGASIHQKCRFPACSCDFGSTMSWLTGCSYVAERCTTAASPRYTKLCRTTLRRGGMYLVPTYRDRGPFPINWQPLEKLAQTVLYCDSNRVPTRVSDCTVCGCVTMDSERAPCRRLFVAIPSSPEPTAELLLNVMNKGVEET</sequence>
<organism evidence="1 2">
    <name type="scientific">Rhizodiscina lignyota</name>
    <dbReference type="NCBI Taxonomy" id="1504668"/>
    <lineage>
        <taxon>Eukaryota</taxon>
        <taxon>Fungi</taxon>
        <taxon>Dikarya</taxon>
        <taxon>Ascomycota</taxon>
        <taxon>Pezizomycotina</taxon>
        <taxon>Dothideomycetes</taxon>
        <taxon>Pleosporomycetidae</taxon>
        <taxon>Aulographales</taxon>
        <taxon>Rhizodiscinaceae</taxon>
        <taxon>Rhizodiscina</taxon>
    </lineage>
</organism>
<dbReference type="AlphaFoldDB" id="A0A9P4IR71"/>
<keyword evidence="2" id="KW-1185">Reference proteome</keyword>
<evidence type="ECO:0000313" key="2">
    <source>
        <dbReference type="Proteomes" id="UP000799772"/>
    </source>
</evidence>
<evidence type="ECO:0000313" key="1">
    <source>
        <dbReference type="EMBL" id="KAF2103022.1"/>
    </source>
</evidence>
<accession>A0A9P4IR71</accession>
<gene>
    <name evidence="1" type="ORF">NA57DRAFT_52561</name>
</gene>
<dbReference type="EMBL" id="ML978122">
    <property type="protein sequence ID" value="KAF2103022.1"/>
    <property type="molecule type" value="Genomic_DNA"/>
</dbReference>
<protein>
    <submittedName>
        <fullName evidence="1">Uncharacterized protein</fullName>
    </submittedName>
</protein>
<name>A0A9P4IR71_9PEZI</name>
<dbReference type="Proteomes" id="UP000799772">
    <property type="component" value="Unassembled WGS sequence"/>
</dbReference>
<reference evidence="1" key="1">
    <citation type="journal article" date="2020" name="Stud. Mycol.">
        <title>101 Dothideomycetes genomes: a test case for predicting lifestyles and emergence of pathogens.</title>
        <authorList>
            <person name="Haridas S."/>
            <person name="Albert R."/>
            <person name="Binder M."/>
            <person name="Bloem J."/>
            <person name="Labutti K."/>
            <person name="Salamov A."/>
            <person name="Andreopoulos B."/>
            <person name="Baker S."/>
            <person name="Barry K."/>
            <person name="Bills G."/>
            <person name="Bluhm B."/>
            <person name="Cannon C."/>
            <person name="Castanera R."/>
            <person name="Culley D."/>
            <person name="Daum C."/>
            <person name="Ezra D."/>
            <person name="Gonzalez J."/>
            <person name="Henrissat B."/>
            <person name="Kuo A."/>
            <person name="Liang C."/>
            <person name="Lipzen A."/>
            <person name="Lutzoni F."/>
            <person name="Magnuson J."/>
            <person name="Mondo S."/>
            <person name="Nolan M."/>
            <person name="Ohm R."/>
            <person name="Pangilinan J."/>
            <person name="Park H.-J."/>
            <person name="Ramirez L."/>
            <person name="Alfaro M."/>
            <person name="Sun H."/>
            <person name="Tritt A."/>
            <person name="Yoshinaga Y."/>
            <person name="Zwiers L.-H."/>
            <person name="Turgeon B."/>
            <person name="Goodwin S."/>
            <person name="Spatafora J."/>
            <person name="Crous P."/>
            <person name="Grigoriev I."/>
        </authorList>
    </citation>
    <scope>NUCLEOTIDE SEQUENCE</scope>
    <source>
        <strain evidence="1">CBS 133067</strain>
    </source>
</reference>
<comment type="caution">
    <text evidence="1">The sequence shown here is derived from an EMBL/GenBank/DDBJ whole genome shotgun (WGS) entry which is preliminary data.</text>
</comment>